<sequence>MIVIENNIELNNLCKERKKKYGTYVKVVFAGLYQPTRAIKPLTMKVLKSFLRRFNVWDMNYAVDIISNKKSSDKKAFKEAVKDVSADEKKIYTEFSTTYANACKYGIKKVFIYDKFLKESAYHKQKLYRVLKDWKMIELRVDFRKQFSKITKHEVERYCSILDDIAGNYSDCVIFGVYGKTINAQIAYLKDGRRKMKSYVKFGKWVA</sequence>
<comment type="caution">
    <text evidence="1">The sequence shown here is derived from an EMBL/GenBank/DDBJ whole genome shotgun (WGS) entry which is preliminary data.</text>
</comment>
<organism evidence="1 2">
    <name type="scientific">Campylobacter ureolyticus</name>
    <dbReference type="NCBI Taxonomy" id="827"/>
    <lineage>
        <taxon>Bacteria</taxon>
        <taxon>Pseudomonadati</taxon>
        <taxon>Campylobacterota</taxon>
        <taxon>Epsilonproteobacteria</taxon>
        <taxon>Campylobacterales</taxon>
        <taxon>Campylobacteraceae</taxon>
        <taxon>Campylobacter</taxon>
    </lineage>
</organism>
<accession>A0A9Q4PVZ4</accession>
<gene>
    <name evidence="1" type="ORF">O6B92_08750</name>
</gene>
<dbReference type="AlphaFoldDB" id="A0A9Q4PVZ4"/>
<evidence type="ECO:0000313" key="2">
    <source>
        <dbReference type="Proteomes" id="UP001075461"/>
    </source>
</evidence>
<dbReference type="RefSeq" id="WP_269480647.1">
    <property type="nucleotide sequence ID" value="NZ_JAPXGH010000011.1"/>
</dbReference>
<protein>
    <submittedName>
        <fullName evidence="1">Uncharacterized protein</fullName>
    </submittedName>
</protein>
<proteinExistence type="predicted"/>
<name>A0A9Q4PVZ4_9BACT</name>
<dbReference type="EMBL" id="JAPXGP010000008">
    <property type="protein sequence ID" value="MCZ6162414.1"/>
    <property type="molecule type" value="Genomic_DNA"/>
</dbReference>
<evidence type="ECO:0000313" key="1">
    <source>
        <dbReference type="EMBL" id="MCZ6162414.1"/>
    </source>
</evidence>
<reference evidence="1" key="1">
    <citation type="submission" date="2022-12" db="EMBL/GenBank/DDBJ databases">
        <title>Species Delineation and Comparative Genomics within the Campylobacter ureolyticus Complex.</title>
        <authorList>
            <person name="Maki J."/>
            <person name="Howard M."/>
            <person name="Connelly S."/>
            <person name="Hardy D.J."/>
            <person name="Cameron A."/>
        </authorList>
    </citation>
    <scope>NUCLEOTIDE SEQUENCE</scope>
    <source>
        <strain evidence="1">URMC_786</strain>
    </source>
</reference>
<dbReference type="Proteomes" id="UP001075461">
    <property type="component" value="Unassembled WGS sequence"/>
</dbReference>